<dbReference type="Pfam" id="PF18149">
    <property type="entry name" value="Helicase_PWI"/>
    <property type="match status" value="1"/>
</dbReference>
<feature type="region of interest" description="Disordered" evidence="1">
    <location>
        <begin position="183"/>
        <end position="222"/>
    </location>
</feature>
<comment type="caution">
    <text evidence="4">The sequence shown here is derived from an EMBL/GenBank/DDBJ whole genome shotgun (WGS) entry which is preliminary data.</text>
</comment>
<reference evidence="4" key="1">
    <citation type="journal article" date="2023" name="bioRxiv">
        <title>Scaffold-level genome assemblies of two parasitoid biocontrol wasps reveal the parthenogenesis mechanism and an associated novel virus.</title>
        <authorList>
            <person name="Inwood S."/>
            <person name="Skelly J."/>
            <person name="Guhlin J."/>
            <person name="Harrop T."/>
            <person name="Goldson S."/>
            <person name="Dearden P."/>
        </authorList>
    </citation>
    <scope>NUCLEOTIDE SEQUENCE</scope>
    <source>
        <strain evidence="4">Lincoln</strain>
        <tissue evidence="4">Whole body</tissue>
    </source>
</reference>
<evidence type="ECO:0000256" key="1">
    <source>
        <dbReference type="SAM" id="MobiDB-lite"/>
    </source>
</evidence>
<protein>
    <recommendedName>
        <fullName evidence="6">Brr2 N-terminal helicase PWI domain-containing protein</fullName>
    </recommendedName>
</protein>
<dbReference type="Pfam" id="PF21188">
    <property type="entry name" value="BRR2_plug"/>
    <property type="match status" value="1"/>
</dbReference>
<sequence>MRQNSNLVLQADVRLIERRSRDEATGEVMSLVGKLEGTRMGDRAKRNKPDKAEERKIKDEAQYDFTRMKGATLLSEGMDEMVGIVYRPKTQETRQTYDVLLSFIQEALGDQPRDILCGAADEVLAVLKNDRLKEKEKKKETELLLGSLAEERFALLVNLGKKITDFGSEEKTTTNEENIDETYGINVQFEESSEEDDEDVYGEVRENDDEGEEGEDANDNRAIHAENLGGVEEMKKEKTLHPLDIDAYWLQRRLSRIYDDAMVSQARAAEVLAVLKDSGDDRDCENQLVLLLGYDCFDFIKQLKKYRHMIAYCTMLASSQSDSERQKIRSKMNDDPSLTKILRQLDTGKGDDDADETMEARAQRKRREENEDAGGPGGQVQGTRNVIDLEDLVFAQGSHFMANKRCQLPDGSFRKQRKGYEEVHVPALKPKPFEFKVVCSMLH</sequence>
<feature type="domain" description="Brr2 N-terminal helicase PWI" evidence="2">
    <location>
        <begin position="237"/>
        <end position="345"/>
    </location>
</feature>
<feature type="compositionally biased region" description="Acidic residues" evidence="1">
    <location>
        <begin position="191"/>
        <end position="217"/>
    </location>
</feature>
<evidence type="ECO:0000313" key="4">
    <source>
        <dbReference type="EMBL" id="KAK0183321.1"/>
    </source>
</evidence>
<evidence type="ECO:0008006" key="6">
    <source>
        <dbReference type="Google" id="ProtNLM"/>
    </source>
</evidence>
<accession>A0AA39G8L0</accession>
<dbReference type="Proteomes" id="UP001168972">
    <property type="component" value="Unassembled WGS sequence"/>
</dbReference>
<feature type="region of interest" description="Disordered" evidence="1">
    <location>
        <begin position="344"/>
        <end position="382"/>
    </location>
</feature>
<dbReference type="AlphaFoldDB" id="A0AA39G8L0"/>
<feature type="compositionally biased region" description="Basic and acidic residues" evidence="1">
    <location>
        <begin position="358"/>
        <end position="369"/>
    </location>
</feature>
<gene>
    <name evidence="4" type="ORF">PV327_001372</name>
</gene>
<dbReference type="EMBL" id="JAQQBR010000001">
    <property type="protein sequence ID" value="KAK0183321.1"/>
    <property type="molecule type" value="Genomic_DNA"/>
</dbReference>
<proteinExistence type="predicted"/>
<feature type="domain" description="Pre-mRNA-splicing helicase BRR2-like plug" evidence="3">
    <location>
        <begin position="93"/>
        <end position="159"/>
    </location>
</feature>
<evidence type="ECO:0000259" key="3">
    <source>
        <dbReference type="Pfam" id="PF21188"/>
    </source>
</evidence>
<keyword evidence="5" id="KW-1185">Reference proteome</keyword>
<dbReference type="InterPro" id="IPR048863">
    <property type="entry name" value="BRR2_plug"/>
</dbReference>
<organism evidence="4 5">
    <name type="scientific">Microctonus hyperodae</name>
    <name type="common">Parasitoid wasp</name>
    <dbReference type="NCBI Taxonomy" id="165561"/>
    <lineage>
        <taxon>Eukaryota</taxon>
        <taxon>Metazoa</taxon>
        <taxon>Ecdysozoa</taxon>
        <taxon>Arthropoda</taxon>
        <taxon>Hexapoda</taxon>
        <taxon>Insecta</taxon>
        <taxon>Pterygota</taxon>
        <taxon>Neoptera</taxon>
        <taxon>Endopterygota</taxon>
        <taxon>Hymenoptera</taxon>
        <taxon>Apocrita</taxon>
        <taxon>Ichneumonoidea</taxon>
        <taxon>Braconidae</taxon>
        <taxon>Euphorinae</taxon>
        <taxon>Microctonus</taxon>
    </lineage>
</organism>
<evidence type="ECO:0000313" key="5">
    <source>
        <dbReference type="Proteomes" id="UP001168972"/>
    </source>
</evidence>
<dbReference type="InterPro" id="IPR041094">
    <property type="entry name" value="Brr2_helicase_PWI"/>
</dbReference>
<reference evidence="4" key="2">
    <citation type="submission" date="2023-03" db="EMBL/GenBank/DDBJ databases">
        <authorList>
            <person name="Inwood S.N."/>
            <person name="Skelly J.G."/>
            <person name="Guhlin J."/>
            <person name="Harrop T.W.R."/>
            <person name="Goldson S.G."/>
            <person name="Dearden P.K."/>
        </authorList>
    </citation>
    <scope>NUCLEOTIDE SEQUENCE</scope>
    <source>
        <strain evidence="4">Lincoln</strain>
        <tissue evidence="4">Whole body</tissue>
    </source>
</reference>
<name>A0AA39G8L0_MICHY</name>
<evidence type="ECO:0000259" key="2">
    <source>
        <dbReference type="Pfam" id="PF18149"/>
    </source>
</evidence>